<protein>
    <submittedName>
        <fullName evidence="2">Methyltransferase-like protein 10</fullName>
    </submittedName>
</protein>
<comment type="caution">
    <text evidence="2">The sequence shown here is derived from an EMBL/GenBank/DDBJ whole genome shotgun (WGS) entry which is preliminary data.</text>
</comment>
<dbReference type="AlphaFoldDB" id="A0A7J7IKL9"/>
<dbReference type="PANTHER" id="PTHR12843:SF5">
    <property type="entry name" value="EEF1A LYSINE METHYLTRANSFERASE 2"/>
    <property type="match status" value="1"/>
</dbReference>
<organism evidence="2 3">
    <name type="scientific">Cyanidiococcus yangmingshanensis</name>
    <dbReference type="NCBI Taxonomy" id="2690220"/>
    <lineage>
        <taxon>Eukaryota</taxon>
        <taxon>Rhodophyta</taxon>
        <taxon>Bangiophyceae</taxon>
        <taxon>Cyanidiales</taxon>
        <taxon>Cyanidiaceae</taxon>
        <taxon>Cyanidiococcus</taxon>
    </lineage>
</organism>
<dbReference type="InterPro" id="IPR025714">
    <property type="entry name" value="Methyltranfer_dom"/>
</dbReference>
<accession>A0A7J7IKL9</accession>
<dbReference type="CDD" id="cd02440">
    <property type="entry name" value="AdoMet_MTases"/>
    <property type="match status" value="1"/>
</dbReference>
<evidence type="ECO:0000313" key="2">
    <source>
        <dbReference type="EMBL" id="KAF6003643.1"/>
    </source>
</evidence>
<dbReference type="GO" id="GO:0005737">
    <property type="term" value="C:cytoplasm"/>
    <property type="evidence" value="ECO:0007669"/>
    <property type="project" value="TreeGrafter"/>
</dbReference>
<reference evidence="2 3" key="1">
    <citation type="journal article" date="2020" name="J. Phycol.">
        <title>Comparative genome analysis reveals Cyanidiococcus gen. nov., a new extremophilic red algal genus sister to Cyanidioschyzon (Cyanidioschyzonaceae, Rhodophyta).</title>
        <authorList>
            <person name="Liu S.-L."/>
            <person name="Chiang Y.-R."/>
            <person name="Yoon H.S."/>
            <person name="Fu H.-Y."/>
        </authorList>
    </citation>
    <scope>NUCLEOTIDE SEQUENCE [LARGE SCALE GENOMIC DNA]</scope>
    <source>
        <strain evidence="2 3">THAL066</strain>
    </source>
</reference>
<gene>
    <name evidence="2" type="primary">METTL10</name>
    <name evidence="2" type="ORF">F1559_003959</name>
</gene>
<keyword evidence="3" id="KW-1185">Reference proteome</keyword>
<dbReference type="Gene3D" id="3.40.50.150">
    <property type="entry name" value="Vaccinia Virus protein VP39"/>
    <property type="match status" value="1"/>
</dbReference>
<keyword evidence="2" id="KW-0489">Methyltransferase</keyword>
<dbReference type="SUPFAM" id="SSF53335">
    <property type="entry name" value="S-adenosyl-L-methionine-dependent methyltransferases"/>
    <property type="match status" value="1"/>
</dbReference>
<dbReference type="GO" id="GO:0016279">
    <property type="term" value="F:protein-lysine N-methyltransferase activity"/>
    <property type="evidence" value="ECO:0007669"/>
    <property type="project" value="TreeGrafter"/>
</dbReference>
<feature type="domain" description="Methyltransferase" evidence="1">
    <location>
        <begin position="65"/>
        <end position="197"/>
    </location>
</feature>
<dbReference type="GO" id="GO:0032259">
    <property type="term" value="P:methylation"/>
    <property type="evidence" value="ECO:0007669"/>
    <property type="project" value="UniProtKB-KW"/>
</dbReference>
<dbReference type="Proteomes" id="UP000530660">
    <property type="component" value="Unassembled WGS sequence"/>
</dbReference>
<keyword evidence="2" id="KW-0808">Transferase</keyword>
<dbReference type="Pfam" id="PF13847">
    <property type="entry name" value="Methyltransf_31"/>
    <property type="match status" value="1"/>
</dbReference>
<sequence>MVTPEESSVYTCELGDIAYWNTHYRYELEHLLENPEVLEDWFERWTRPCLGRWLQLSAGPNIDRLRLLDAGCGNGEFLRELAHRHGFRRLYGFDASEFAIKVTKRSVTHIWDARVRSVVDLDLQVCDVLAYTPPTIDGHVDIVNDKGTLDAILLSGNMDKLHAYLYKCLFVWLDPTQEMGMLVITSCNYTRDELESLVSKVAAQALNAASSKPSLPICTLHTEQDVPRYPELQFGGARGSAIVTSAWRWRKRVQVDAPPTRSSIDAQTG</sequence>
<evidence type="ECO:0000313" key="3">
    <source>
        <dbReference type="Proteomes" id="UP000530660"/>
    </source>
</evidence>
<dbReference type="OrthoDB" id="540004at2759"/>
<name>A0A7J7IKL9_9RHOD</name>
<dbReference type="InterPro" id="IPR029063">
    <property type="entry name" value="SAM-dependent_MTases_sf"/>
</dbReference>
<evidence type="ECO:0000259" key="1">
    <source>
        <dbReference type="Pfam" id="PF13847"/>
    </source>
</evidence>
<dbReference type="EMBL" id="VWRR01000006">
    <property type="protein sequence ID" value="KAF6003643.1"/>
    <property type="molecule type" value="Genomic_DNA"/>
</dbReference>
<proteinExistence type="predicted"/>
<dbReference type="PANTHER" id="PTHR12843">
    <property type="entry name" value="PROTEIN-LYSINE N-METHYLTRANSFERASE METTL10"/>
    <property type="match status" value="1"/>
</dbReference>